<dbReference type="GO" id="GO:0008270">
    <property type="term" value="F:zinc ion binding"/>
    <property type="evidence" value="ECO:0007669"/>
    <property type="project" value="UniProtKB-KW"/>
</dbReference>
<feature type="domain" description="MYND-type" evidence="6">
    <location>
        <begin position="775"/>
        <end position="817"/>
    </location>
</feature>
<evidence type="ECO:0000256" key="2">
    <source>
        <dbReference type="ARBA" id="ARBA00022737"/>
    </source>
</evidence>
<gene>
    <name evidence="7" type="ORF">PCAL00307_LOCUS13180</name>
</gene>
<accession>A0A7S3ZY93</accession>
<sequence>MLELRDCSSLTYPPKEMHGNVHKTVGFCCLKILEDGKVSVADVKKSIVNHVITRGDLGRIDSLASKDSAFAEMTKSVRADSAGRRQSVCGRREEEYLKSRGLWRNRRAHRRAREQGFGVCGHHRISQGRLRHSAKIAALRKLRDDDASGALRKFFGDDEDPRGWKRGNAVTVSVDGVTELSLIGCSSLTALPAAIGELKALTRLDLRGCSSLAELPAAIVGRERLTVMLPTQLIPGSLDEDFAALRKLRDESECDVLKEAWTDDDPRNWKCDFEGDQQPCVQVAGDRVRGLQLSFSSLAVLPDAIGELGALTYLNLVNCSSLAALPAAIGVRRLDLKLGALTELRLLECTSLAVLPDAIGELGALTELVLYNCSSLTTLPAVIGELGALTTLVLYGCSSLEKLPTAIDGLKGLTLELPAQLVTGPLAEDFAALRKLRDDDDTSGAIKESVGEDEDPRMWREGRSVTVADGRVTMLVLYECTKLTALPATIGELKALATLKLGKCSSLAVLPDTIGELGALTKLHLYKCTSLAALPDAIGELKALKSLELFTCSSLVALPESIGGLDALTELDLQGCSSLVALPDAIGELGALTKLDLRGCSNLAALPDAIGELGALTKLNLAGCSSLATLPAAIGELGALTALYLGGCSSLAALPNAIGELKALRADTTLELRECSSLAALPPTIKAIAKLEVQGWEQPLSGYARFLQLARPRIEAMFHDLLITKIIKGSVSEFWDDLSESKRAKLDDPHDGDAHGEILVRNLMKVLRRQKRRICDICSRVRPLEEDRFLVCWCGSRRYCGEKCQKLDWDVSHSRTCASGHTWSATDLEFFRRLEQQRIQVERNLEYPRSDLAALEKGKQRLIAKNPPPADRER</sequence>
<dbReference type="PROSITE" id="PS01360">
    <property type="entry name" value="ZF_MYND_1"/>
    <property type="match status" value="1"/>
</dbReference>
<dbReference type="SUPFAM" id="SSF52058">
    <property type="entry name" value="L domain-like"/>
    <property type="match status" value="1"/>
</dbReference>
<dbReference type="InterPro" id="IPR032675">
    <property type="entry name" value="LRR_dom_sf"/>
</dbReference>
<proteinExistence type="predicted"/>
<dbReference type="SUPFAM" id="SSF52047">
    <property type="entry name" value="RNI-like"/>
    <property type="match status" value="1"/>
</dbReference>
<dbReference type="InterPro" id="IPR055414">
    <property type="entry name" value="LRR_R13L4/SHOC2-like"/>
</dbReference>
<dbReference type="Gene3D" id="3.80.10.10">
    <property type="entry name" value="Ribonuclease Inhibitor"/>
    <property type="match status" value="2"/>
</dbReference>
<organism evidence="7">
    <name type="scientific">Pelagomonas calceolata</name>
    <dbReference type="NCBI Taxonomy" id="35677"/>
    <lineage>
        <taxon>Eukaryota</taxon>
        <taxon>Sar</taxon>
        <taxon>Stramenopiles</taxon>
        <taxon>Ochrophyta</taxon>
        <taxon>Pelagophyceae</taxon>
        <taxon>Pelagomonadales</taxon>
        <taxon>Pelagomonadaceae</taxon>
        <taxon>Pelagomonas</taxon>
    </lineage>
</organism>
<evidence type="ECO:0000256" key="3">
    <source>
        <dbReference type="ARBA" id="ARBA00022771"/>
    </source>
</evidence>
<dbReference type="AlphaFoldDB" id="A0A7S3ZY93"/>
<evidence type="ECO:0000313" key="7">
    <source>
        <dbReference type="EMBL" id="CAE0697744.1"/>
    </source>
</evidence>
<dbReference type="Pfam" id="PF23598">
    <property type="entry name" value="LRR_14"/>
    <property type="match status" value="1"/>
</dbReference>
<dbReference type="PANTHER" id="PTHR45752">
    <property type="entry name" value="LEUCINE-RICH REPEAT-CONTAINING"/>
    <property type="match status" value="1"/>
</dbReference>
<dbReference type="Pfam" id="PF01753">
    <property type="entry name" value="zf-MYND"/>
    <property type="match status" value="1"/>
</dbReference>
<keyword evidence="2" id="KW-0677">Repeat</keyword>
<evidence type="ECO:0000256" key="1">
    <source>
        <dbReference type="ARBA" id="ARBA00022723"/>
    </source>
</evidence>
<reference evidence="7" key="1">
    <citation type="submission" date="2021-01" db="EMBL/GenBank/DDBJ databases">
        <authorList>
            <person name="Corre E."/>
            <person name="Pelletier E."/>
            <person name="Niang G."/>
            <person name="Scheremetjew M."/>
            <person name="Finn R."/>
            <person name="Kale V."/>
            <person name="Holt S."/>
            <person name="Cochrane G."/>
            <person name="Meng A."/>
            <person name="Brown T."/>
            <person name="Cohen L."/>
        </authorList>
    </citation>
    <scope>NUCLEOTIDE SEQUENCE</scope>
    <source>
        <strain evidence="7">CCMP1756</strain>
    </source>
</reference>
<dbReference type="PANTHER" id="PTHR45752:SF195">
    <property type="entry name" value="LEUCINE-RICH REPEAT (LRR) FAMILY PROTEIN-RELATED"/>
    <property type="match status" value="1"/>
</dbReference>
<evidence type="ECO:0000259" key="6">
    <source>
        <dbReference type="PROSITE" id="PS50865"/>
    </source>
</evidence>
<keyword evidence="4" id="KW-0862">Zinc</keyword>
<dbReference type="PROSITE" id="PS50865">
    <property type="entry name" value="ZF_MYND_2"/>
    <property type="match status" value="1"/>
</dbReference>
<keyword evidence="1" id="KW-0479">Metal-binding</keyword>
<name>A0A7S3ZY93_9STRA</name>
<keyword evidence="3 5" id="KW-0863">Zinc-finger</keyword>
<evidence type="ECO:0000256" key="5">
    <source>
        <dbReference type="PROSITE-ProRule" id="PRU00134"/>
    </source>
</evidence>
<protein>
    <recommendedName>
        <fullName evidence="6">MYND-type domain-containing protein</fullName>
    </recommendedName>
</protein>
<dbReference type="InterPro" id="IPR002893">
    <property type="entry name" value="Znf_MYND"/>
</dbReference>
<dbReference type="EMBL" id="HBIW01015286">
    <property type="protein sequence ID" value="CAE0697744.1"/>
    <property type="molecule type" value="Transcribed_RNA"/>
</dbReference>
<dbReference type="SUPFAM" id="SSF144232">
    <property type="entry name" value="HIT/MYND zinc finger-like"/>
    <property type="match status" value="1"/>
</dbReference>
<dbReference type="Gene3D" id="6.10.140.2220">
    <property type="match status" value="1"/>
</dbReference>
<dbReference type="InterPro" id="IPR050715">
    <property type="entry name" value="LRR-SigEffector_domain"/>
</dbReference>
<evidence type="ECO:0000256" key="4">
    <source>
        <dbReference type="ARBA" id="ARBA00022833"/>
    </source>
</evidence>